<protein>
    <submittedName>
        <fullName evidence="4">Putative dehydrogenase</fullName>
    </submittedName>
</protein>
<evidence type="ECO:0000313" key="4">
    <source>
        <dbReference type="EMBL" id="KPQ15066.1"/>
    </source>
</evidence>
<dbReference type="InterPro" id="IPR000683">
    <property type="entry name" value="Gfo/Idh/MocA-like_OxRdtase_N"/>
</dbReference>
<dbReference type="PANTHER" id="PTHR43818">
    <property type="entry name" value="BCDNA.GH03377"/>
    <property type="match status" value="1"/>
</dbReference>
<evidence type="ECO:0000259" key="3">
    <source>
        <dbReference type="Pfam" id="PF19051"/>
    </source>
</evidence>
<dbReference type="EMBL" id="LJXT01000056">
    <property type="protein sequence ID" value="KPQ15066.1"/>
    <property type="molecule type" value="Genomic_DNA"/>
</dbReference>
<dbReference type="Pfam" id="PF01408">
    <property type="entry name" value="GFO_IDH_MocA"/>
    <property type="match status" value="1"/>
</dbReference>
<sequence length="430" mass="48280">MAISRRKFFLTSALAGAGLSFAPGFSFAHSKRSNFQKTIRLGFIGVGRQAMGLLNRFMQLPEVEVTAGADVYEVKRTRFEERVKAAYAARGTQPLSLKVYEDYRDLLASNEVDAVVIASPDHWHTKMAIDACRAKKDIYLEKPLTFTVYEGQQLVKAVRQNGTVLAVGSMQRSAVNFQTAAAHVQKGSLGEIKEVLVHVGENPFPKPFDLNPETVPTGLDWQAWLGPLPELPYHPNLNPPISLDPVENEKLWAAWRWFKETGGGLMTDWGAHMIDVAQWGLNQDRNGPVEVIPPMGENPLTYRFENGTPMKITSFDEGRQGVKFIGEKGWIKVSRGNFESSLSEISLEKKDENFNYTQHYIDFIESIQRRKDPIVPVEIGHSTCTSCTIGNIAKELNRPLSWDPIAQNFEDDFEANTKLHYTYQNGISLS</sequence>
<dbReference type="PROSITE" id="PS51318">
    <property type="entry name" value="TAT"/>
    <property type="match status" value="1"/>
</dbReference>
<organism evidence="4 5">
    <name type="scientific">Algoriphagus marincola HL-49</name>
    <dbReference type="NCBI Taxonomy" id="1305737"/>
    <lineage>
        <taxon>Bacteria</taxon>
        <taxon>Pseudomonadati</taxon>
        <taxon>Bacteroidota</taxon>
        <taxon>Cytophagia</taxon>
        <taxon>Cytophagales</taxon>
        <taxon>Cyclobacteriaceae</taxon>
        <taxon>Algoriphagus</taxon>
    </lineage>
</organism>
<feature type="domain" description="Gfo/Idh/MocA-like oxidoreductase N-terminal" evidence="2">
    <location>
        <begin position="39"/>
        <end position="168"/>
    </location>
</feature>
<comment type="caution">
    <text evidence="4">The sequence shown here is derived from an EMBL/GenBank/DDBJ whole genome shotgun (WGS) entry which is preliminary data.</text>
</comment>
<dbReference type="PANTHER" id="PTHR43818:SF5">
    <property type="entry name" value="OXIDOREDUCTASE FAMILY PROTEIN"/>
    <property type="match status" value="1"/>
</dbReference>
<dbReference type="GO" id="GO:0000166">
    <property type="term" value="F:nucleotide binding"/>
    <property type="evidence" value="ECO:0007669"/>
    <property type="project" value="InterPro"/>
</dbReference>
<dbReference type="InterPro" id="IPR043906">
    <property type="entry name" value="Gfo/Idh/MocA_OxRdtase_bact_C"/>
</dbReference>
<evidence type="ECO:0000259" key="2">
    <source>
        <dbReference type="Pfam" id="PF01408"/>
    </source>
</evidence>
<reference evidence="4 5" key="1">
    <citation type="submission" date="2015-09" db="EMBL/GenBank/DDBJ databases">
        <title>Identification and resolution of microdiversity through metagenomic sequencing of parallel consortia.</title>
        <authorList>
            <person name="Nelson W.C."/>
            <person name="Romine M.F."/>
            <person name="Lindemann S.R."/>
        </authorList>
    </citation>
    <scope>NUCLEOTIDE SEQUENCE [LARGE SCALE GENOMIC DNA]</scope>
    <source>
        <strain evidence="4">HL-49</strain>
    </source>
</reference>
<feature type="chain" id="PRO_5006027901" evidence="1">
    <location>
        <begin position="29"/>
        <end position="430"/>
    </location>
</feature>
<keyword evidence="1" id="KW-0732">Signal</keyword>
<evidence type="ECO:0000256" key="1">
    <source>
        <dbReference type="SAM" id="SignalP"/>
    </source>
</evidence>
<dbReference type="SUPFAM" id="SSF51735">
    <property type="entry name" value="NAD(P)-binding Rossmann-fold domains"/>
    <property type="match status" value="1"/>
</dbReference>
<evidence type="ECO:0000313" key="5">
    <source>
        <dbReference type="Proteomes" id="UP000050421"/>
    </source>
</evidence>
<dbReference type="InterPro" id="IPR036291">
    <property type="entry name" value="NAD(P)-bd_dom_sf"/>
</dbReference>
<accession>A0A0N8KFT9</accession>
<dbReference type="Proteomes" id="UP000050421">
    <property type="component" value="Unassembled WGS sequence"/>
</dbReference>
<dbReference type="PATRIC" id="fig|1305737.6.peg.2569"/>
<dbReference type="eggNOG" id="COG0673">
    <property type="taxonomic scope" value="Bacteria"/>
</dbReference>
<feature type="domain" description="Gfo/Idh/MocA-like oxidoreductase bacterial type C-terminal" evidence="3">
    <location>
        <begin position="209"/>
        <end position="420"/>
    </location>
</feature>
<dbReference type="STRING" id="1305737.GCA_000526355_02735"/>
<dbReference type="OrthoDB" id="9763611at2"/>
<dbReference type="AlphaFoldDB" id="A0A0N8KFT9"/>
<dbReference type="Gene3D" id="3.40.50.720">
    <property type="entry name" value="NAD(P)-binding Rossmann-like Domain"/>
    <property type="match status" value="1"/>
</dbReference>
<dbReference type="InterPro" id="IPR006311">
    <property type="entry name" value="TAT_signal"/>
</dbReference>
<name>A0A0N8KFT9_9BACT</name>
<feature type="signal peptide" evidence="1">
    <location>
        <begin position="1"/>
        <end position="28"/>
    </location>
</feature>
<dbReference type="SUPFAM" id="SSF55347">
    <property type="entry name" value="Glyceraldehyde-3-phosphate dehydrogenase-like, C-terminal domain"/>
    <property type="match status" value="1"/>
</dbReference>
<proteinExistence type="predicted"/>
<dbReference type="Gene3D" id="3.30.360.10">
    <property type="entry name" value="Dihydrodipicolinate Reductase, domain 2"/>
    <property type="match status" value="1"/>
</dbReference>
<dbReference type="Pfam" id="PF19051">
    <property type="entry name" value="GFO_IDH_MocA_C2"/>
    <property type="match status" value="1"/>
</dbReference>
<dbReference type="InterPro" id="IPR050463">
    <property type="entry name" value="Gfo/Idh/MocA_oxidrdct_glycsds"/>
</dbReference>
<gene>
    <name evidence="4" type="ORF">HLUCCX10_09745</name>
</gene>